<dbReference type="RefSeq" id="WP_169852942.1">
    <property type="nucleotide sequence ID" value="NZ_CP019791.1"/>
</dbReference>
<reference evidence="4" key="1">
    <citation type="submission" date="2017-02" db="EMBL/GenBank/DDBJ databases">
        <title>Comparative genomics and description of representatives of a novel lineage of planctomycetes thriving in anoxic sediments.</title>
        <authorList>
            <person name="Spring S."/>
            <person name="Bunk B."/>
            <person name="Sproer C."/>
        </authorList>
    </citation>
    <scope>NUCLEOTIDE SEQUENCE [LARGE SCALE GENOMIC DNA]</scope>
    <source>
        <strain evidence="4">ST-NAGAB-D1</strain>
    </source>
</reference>
<gene>
    <name evidence="3" type="ORF">STSP2_00677</name>
</gene>
<evidence type="ECO:0000259" key="2">
    <source>
        <dbReference type="Pfam" id="PF13690"/>
    </source>
</evidence>
<proteinExistence type="predicted"/>
<dbReference type="KEGG" id="alus:STSP2_00677"/>
<evidence type="ECO:0000256" key="1">
    <source>
        <dbReference type="ARBA" id="ARBA00022500"/>
    </source>
</evidence>
<dbReference type="Proteomes" id="UP000189674">
    <property type="component" value="Chromosome"/>
</dbReference>
<evidence type="ECO:0000313" key="4">
    <source>
        <dbReference type="Proteomes" id="UP000189674"/>
    </source>
</evidence>
<accession>A0A1U9NHX4</accession>
<protein>
    <recommendedName>
        <fullName evidence="2">Chemotaxis phosphatase CheX-like domain-containing protein</fullName>
    </recommendedName>
</protein>
<keyword evidence="4" id="KW-1185">Reference proteome</keyword>
<feature type="domain" description="Chemotaxis phosphatase CheX-like" evidence="2">
    <location>
        <begin position="40"/>
        <end position="119"/>
    </location>
</feature>
<dbReference type="InterPro" id="IPR028051">
    <property type="entry name" value="CheX-like_dom"/>
</dbReference>
<dbReference type="InterPro" id="IPR028976">
    <property type="entry name" value="CheC-like_sf"/>
</dbReference>
<dbReference type="Gene3D" id="3.40.1550.10">
    <property type="entry name" value="CheC-like"/>
    <property type="match status" value="1"/>
</dbReference>
<dbReference type="SUPFAM" id="SSF103039">
    <property type="entry name" value="CheC-like"/>
    <property type="match status" value="1"/>
</dbReference>
<dbReference type="EMBL" id="CP019791">
    <property type="protein sequence ID" value="AQT67529.1"/>
    <property type="molecule type" value="Genomic_DNA"/>
</dbReference>
<dbReference type="GO" id="GO:0006935">
    <property type="term" value="P:chemotaxis"/>
    <property type="evidence" value="ECO:0007669"/>
    <property type="project" value="UniProtKB-KW"/>
</dbReference>
<evidence type="ECO:0000313" key="3">
    <source>
        <dbReference type="EMBL" id="AQT67529.1"/>
    </source>
</evidence>
<organism evidence="3 4">
    <name type="scientific">Anaerohalosphaera lusitana</name>
    <dbReference type="NCBI Taxonomy" id="1936003"/>
    <lineage>
        <taxon>Bacteria</taxon>
        <taxon>Pseudomonadati</taxon>
        <taxon>Planctomycetota</taxon>
        <taxon>Phycisphaerae</taxon>
        <taxon>Sedimentisphaerales</taxon>
        <taxon>Anaerohalosphaeraceae</taxon>
        <taxon>Anaerohalosphaera</taxon>
    </lineage>
</organism>
<name>A0A1U9NHX4_9BACT</name>
<dbReference type="STRING" id="1936003.STSP2_00677"/>
<sequence>MATANCSNVIRESLVQALETMAFMTAEESMDVPTEENAIVTAVDFEGPVSGRIFLWAGMEFAREFGQNLSGGFEIADEHCVDGLSELLNVTCGLVLPMVASSPTDTFDMRVPRRVAEGNEDWEIFVSGDEVIRLNVEGHPVAVKMVLR</sequence>
<dbReference type="Pfam" id="PF13690">
    <property type="entry name" value="CheX"/>
    <property type="match status" value="1"/>
</dbReference>
<dbReference type="AlphaFoldDB" id="A0A1U9NHX4"/>
<keyword evidence="1" id="KW-0145">Chemotaxis</keyword>